<evidence type="ECO:0000313" key="1">
    <source>
        <dbReference type="EMBL" id="KKM88988.1"/>
    </source>
</evidence>
<proteinExistence type="predicted"/>
<organism evidence="1">
    <name type="scientific">marine sediment metagenome</name>
    <dbReference type="NCBI Taxonomy" id="412755"/>
    <lineage>
        <taxon>unclassified sequences</taxon>
        <taxon>metagenomes</taxon>
        <taxon>ecological metagenomes</taxon>
    </lineage>
</organism>
<comment type="caution">
    <text evidence="1">The sequence shown here is derived from an EMBL/GenBank/DDBJ whole genome shotgun (WGS) entry which is preliminary data.</text>
</comment>
<sequence>MKIELQFMPIARRWRILIDGKAFSRRFSDRASAVKEFERQKSKGEVKL</sequence>
<name>A0A0F9L5X8_9ZZZZ</name>
<reference evidence="1" key="1">
    <citation type="journal article" date="2015" name="Nature">
        <title>Complex archaea that bridge the gap between prokaryotes and eukaryotes.</title>
        <authorList>
            <person name="Spang A."/>
            <person name="Saw J.H."/>
            <person name="Jorgensen S.L."/>
            <person name="Zaremba-Niedzwiedzka K."/>
            <person name="Martijn J."/>
            <person name="Lind A.E."/>
            <person name="van Eijk R."/>
            <person name="Schleper C."/>
            <person name="Guy L."/>
            <person name="Ettema T.J."/>
        </authorList>
    </citation>
    <scope>NUCLEOTIDE SEQUENCE</scope>
</reference>
<evidence type="ECO:0008006" key="2">
    <source>
        <dbReference type="Google" id="ProtNLM"/>
    </source>
</evidence>
<dbReference type="AlphaFoldDB" id="A0A0F9L5X8"/>
<accession>A0A0F9L5X8</accession>
<protein>
    <recommendedName>
        <fullName evidence="2">AP2/ERF domain-containing protein</fullName>
    </recommendedName>
</protein>
<dbReference type="EMBL" id="LAZR01006887">
    <property type="protein sequence ID" value="KKM88988.1"/>
    <property type="molecule type" value="Genomic_DNA"/>
</dbReference>
<gene>
    <name evidence="1" type="ORF">LCGC14_1253270</name>
</gene>